<dbReference type="Proteomes" id="UP000054995">
    <property type="component" value="Unassembled WGS sequence"/>
</dbReference>
<name>A0A0V1DKJ5_TRIPS</name>
<dbReference type="EMBL" id="JYDT01003783">
    <property type="protein sequence ID" value="KRY62125.1"/>
    <property type="molecule type" value="Genomic_DNA"/>
</dbReference>
<accession>A0A0V1DKJ5</accession>
<comment type="caution">
    <text evidence="1">The sequence shown here is derived from an EMBL/GenBank/DDBJ whole genome shotgun (WGS) entry which is preliminary data.</text>
</comment>
<protein>
    <submittedName>
        <fullName evidence="1">Uncharacterized protein</fullName>
    </submittedName>
</protein>
<evidence type="ECO:0000313" key="1">
    <source>
        <dbReference type="EMBL" id="KRY62125.1"/>
    </source>
</evidence>
<proteinExistence type="predicted"/>
<sequence length="42" mass="4996">MGLPQKFKGTQFIQNKQIYALNILRFINNIKKCGYHKDLKEL</sequence>
<keyword evidence="2" id="KW-1185">Reference proteome</keyword>
<reference evidence="1 2" key="1">
    <citation type="submission" date="2015-01" db="EMBL/GenBank/DDBJ databases">
        <title>Evolution of Trichinella species and genotypes.</title>
        <authorList>
            <person name="Korhonen P.K."/>
            <person name="Edoardo P."/>
            <person name="Giuseppe L.R."/>
            <person name="Gasser R.B."/>
        </authorList>
    </citation>
    <scope>NUCLEOTIDE SEQUENCE [LARGE SCALE GENOMIC DNA]</scope>
    <source>
        <strain evidence="1">ISS470</strain>
    </source>
</reference>
<dbReference type="OrthoDB" id="5921486at2759"/>
<evidence type="ECO:0000313" key="2">
    <source>
        <dbReference type="Proteomes" id="UP000054995"/>
    </source>
</evidence>
<dbReference type="AlphaFoldDB" id="A0A0V1DKJ5"/>
<gene>
    <name evidence="1" type="ORF">T4D_3793</name>
</gene>
<organism evidence="1 2">
    <name type="scientific">Trichinella pseudospiralis</name>
    <name type="common">Parasitic roundworm</name>
    <dbReference type="NCBI Taxonomy" id="6337"/>
    <lineage>
        <taxon>Eukaryota</taxon>
        <taxon>Metazoa</taxon>
        <taxon>Ecdysozoa</taxon>
        <taxon>Nematoda</taxon>
        <taxon>Enoplea</taxon>
        <taxon>Dorylaimia</taxon>
        <taxon>Trichinellida</taxon>
        <taxon>Trichinellidae</taxon>
        <taxon>Trichinella</taxon>
    </lineage>
</organism>